<keyword evidence="4 9" id="KW-0812">Transmembrane</keyword>
<feature type="compositionally biased region" description="Basic and acidic residues" evidence="8">
    <location>
        <begin position="676"/>
        <end position="690"/>
    </location>
</feature>
<evidence type="ECO:0000256" key="6">
    <source>
        <dbReference type="ARBA" id="ARBA00023136"/>
    </source>
</evidence>
<feature type="transmembrane region" description="Helical" evidence="9">
    <location>
        <begin position="344"/>
        <end position="366"/>
    </location>
</feature>
<gene>
    <name evidence="10" type="ORF">PRZ48_014143</name>
</gene>
<evidence type="ECO:0000256" key="4">
    <source>
        <dbReference type="ARBA" id="ARBA00022692"/>
    </source>
</evidence>
<dbReference type="InterPro" id="IPR001734">
    <property type="entry name" value="Na/solute_symporter"/>
</dbReference>
<evidence type="ECO:0000256" key="7">
    <source>
        <dbReference type="RuleBase" id="RU362091"/>
    </source>
</evidence>
<keyword evidence="3" id="KW-0813">Transport</keyword>
<evidence type="ECO:0000313" key="11">
    <source>
        <dbReference type="Proteomes" id="UP001305779"/>
    </source>
</evidence>
<feature type="transmembrane region" description="Helical" evidence="9">
    <location>
        <begin position="497"/>
        <end position="518"/>
    </location>
</feature>
<feature type="transmembrane region" description="Helical" evidence="9">
    <location>
        <begin position="293"/>
        <end position="314"/>
    </location>
</feature>
<feature type="transmembrane region" description="Helical" evidence="9">
    <location>
        <begin position="202"/>
        <end position="222"/>
    </location>
</feature>
<feature type="transmembrane region" description="Helical" evidence="9">
    <location>
        <begin position="582"/>
        <end position="600"/>
    </location>
</feature>
<dbReference type="CDD" id="cd11476">
    <property type="entry name" value="SLC5sbd_DUR3"/>
    <property type="match status" value="1"/>
</dbReference>
<dbReference type="InterPro" id="IPR038377">
    <property type="entry name" value="Na/Glc_symporter_sf"/>
</dbReference>
<organism evidence="10 11">
    <name type="scientific">Zasmidium cellare</name>
    <name type="common">Wine cellar mold</name>
    <name type="synonym">Racodium cellare</name>
    <dbReference type="NCBI Taxonomy" id="395010"/>
    <lineage>
        <taxon>Eukaryota</taxon>
        <taxon>Fungi</taxon>
        <taxon>Dikarya</taxon>
        <taxon>Ascomycota</taxon>
        <taxon>Pezizomycotina</taxon>
        <taxon>Dothideomycetes</taxon>
        <taxon>Dothideomycetidae</taxon>
        <taxon>Mycosphaerellales</taxon>
        <taxon>Mycosphaerellaceae</taxon>
        <taxon>Zasmidium</taxon>
    </lineage>
</organism>
<dbReference type="PROSITE" id="PS50283">
    <property type="entry name" value="NA_SOLUT_SYMP_3"/>
    <property type="match status" value="1"/>
</dbReference>
<feature type="transmembrane region" description="Helical" evidence="9">
    <location>
        <begin position="612"/>
        <end position="634"/>
    </location>
</feature>
<dbReference type="Gene3D" id="1.20.1730.10">
    <property type="entry name" value="Sodium/glucose cotransporter"/>
    <property type="match status" value="1"/>
</dbReference>
<feature type="transmembrane region" description="Helical" evidence="9">
    <location>
        <begin position="93"/>
        <end position="113"/>
    </location>
</feature>
<evidence type="ECO:0000256" key="1">
    <source>
        <dbReference type="ARBA" id="ARBA00004141"/>
    </source>
</evidence>
<feature type="transmembrane region" description="Helical" evidence="9">
    <location>
        <begin position="430"/>
        <end position="452"/>
    </location>
</feature>
<comment type="similarity">
    <text evidence="2 7">Belongs to the sodium:solute symporter (SSF) (TC 2.A.21) family.</text>
</comment>
<evidence type="ECO:0000256" key="8">
    <source>
        <dbReference type="SAM" id="MobiDB-lite"/>
    </source>
</evidence>
<keyword evidence="11" id="KW-1185">Reference proteome</keyword>
<evidence type="ECO:0000256" key="9">
    <source>
        <dbReference type="SAM" id="Phobius"/>
    </source>
</evidence>
<reference evidence="10 11" key="1">
    <citation type="journal article" date="2023" name="G3 (Bethesda)">
        <title>A chromosome-level genome assembly of Zasmidium syzygii isolated from banana leaves.</title>
        <authorList>
            <person name="van Westerhoven A.C."/>
            <person name="Mehrabi R."/>
            <person name="Talebi R."/>
            <person name="Steentjes M.B.F."/>
            <person name="Corcolon B."/>
            <person name="Chong P.A."/>
            <person name="Kema G.H.J."/>
            <person name="Seidl M.F."/>
        </authorList>
    </citation>
    <scope>NUCLEOTIDE SEQUENCE [LARGE SCALE GENOMIC DNA]</scope>
    <source>
        <strain evidence="10 11">P124</strain>
    </source>
</reference>
<dbReference type="EMBL" id="JAXOVC010000013">
    <property type="protein sequence ID" value="KAK4494787.1"/>
    <property type="molecule type" value="Genomic_DNA"/>
</dbReference>
<evidence type="ECO:0000256" key="3">
    <source>
        <dbReference type="ARBA" id="ARBA00022448"/>
    </source>
</evidence>
<protein>
    <recommendedName>
        <fullName evidence="12">Na+/solute symporter</fullName>
    </recommendedName>
</protein>
<keyword evidence="5 9" id="KW-1133">Transmembrane helix</keyword>
<dbReference type="PANTHER" id="PTHR46154">
    <property type="match status" value="1"/>
</dbReference>
<evidence type="ECO:0000256" key="2">
    <source>
        <dbReference type="ARBA" id="ARBA00006434"/>
    </source>
</evidence>
<feature type="transmembrane region" description="Helical" evidence="9">
    <location>
        <begin position="459"/>
        <end position="477"/>
    </location>
</feature>
<feature type="transmembrane region" description="Helical" evidence="9">
    <location>
        <begin position="60"/>
        <end position="81"/>
    </location>
</feature>
<name>A0ABR0E038_ZASCE</name>
<dbReference type="PANTHER" id="PTHR46154:SF4">
    <property type="entry name" value="UREA ACTIVE TRANSPORTER"/>
    <property type="match status" value="1"/>
</dbReference>
<dbReference type="Pfam" id="PF00474">
    <property type="entry name" value="SSF"/>
    <property type="match status" value="1"/>
</dbReference>
<dbReference type="Proteomes" id="UP001305779">
    <property type="component" value="Unassembled WGS sequence"/>
</dbReference>
<feature type="transmembrane region" description="Helical" evidence="9">
    <location>
        <begin position="133"/>
        <end position="155"/>
    </location>
</feature>
<feature type="transmembrane region" description="Helical" evidence="9">
    <location>
        <begin position="405"/>
        <end position="424"/>
    </location>
</feature>
<evidence type="ECO:0000313" key="10">
    <source>
        <dbReference type="EMBL" id="KAK4494787.1"/>
    </source>
</evidence>
<feature type="transmembrane region" description="Helical" evidence="9">
    <location>
        <begin position="175"/>
        <end position="195"/>
    </location>
</feature>
<comment type="subcellular location">
    <subcellularLocation>
        <location evidence="1">Membrane</location>
        <topology evidence="1">Multi-pass membrane protein</topology>
    </subcellularLocation>
</comment>
<accession>A0ABR0E038</accession>
<feature type="transmembrane region" description="Helical" evidence="9">
    <location>
        <begin position="257"/>
        <end position="273"/>
    </location>
</feature>
<comment type="caution">
    <text evidence="10">The sequence shown here is derived from an EMBL/GenBank/DDBJ whole genome shotgun (WGS) entry which is preliminary data.</text>
</comment>
<sequence length="690" mass="73752">MADTFQISPPLSQGVGYGIIVGVGAAFALGMSYVSWYLAKYMNEKQNTEMFMTAKHSVKFGLTASAVVSSWTIVATLLTSTSYGYSYGVSGPFWYAAGASVQILLFSVAAIELKRKAPYAQTYLQVVKVRYGATAHIIFSLYSLVYQVITTVNLLVGGSALFSSMTGINRDGSCFLLPIGVVIYTLAGGIKATFITDWVHTVIIYIIMLMSIFVVYATSSVIGSPDRMWTLLKEASVLHPVAGNAQGSYLTMNSVEGGYVGLVFVGAGFAAAVDSQLFQKAIAADPRSTAKGYLLGGLAWFTIPFVLASTYGLAAAATEHLPVFPTYPNRMTAYEVSSGMAMPYAALAIMGNGGAIAVLLMVFMAITSAMSSETVATTALLGYNVYRSYINPSATAKQLKRFSEYSAVAFAIVAASIACGFNHAGFSVGFLITAIGIFVDSAIVPSACTIMWKKQSKAAVIISPVLSSCAAMIAWFLKAHQEYGEITVASLSGNLPLVAGNMMSLCGPLLLTPLITFIKPDNYDWNLLHDAIRPDDESETNVHQPQEISPSRKTETPAVVSAIEPPAPDPEQSLLLRSRNRAIIASVTLTLCFLILWPIPMYATQYVFSKGFFVGWIVVVFLWAFFASSTITLIPVWEGRGAIVGVTRSIFGRGKGSKKGTETLYGVPAEGVGEAGSEKEAEKTVQAKAE</sequence>
<feature type="region of interest" description="Disordered" evidence="8">
    <location>
        <begin position="668"/>
        <end position="690"/>
    </location>
</feature>
<evidence type="ECO:0000256" key="5">
    <source>
        <dbReference type="ARBA" id="ARBA00022989"/>
    </source>
</evidence>
<keyword evidence="6 9" id="KW-0472">Membrane</keyword>
<evidence type="ECO:0008006" key="12">
    <source>
        <dbReference type="Google" id="ProtNLM"/>
    </source>
</evidence>
<feature type="transmembrane region" description="Helical" evidence="9">
    <location>
        <begin position="15"/>
        <end position="39"/>
    </location>
</feature>
<proteinExistence type="inferred from homology"/>
<dbReference type="InterPro" id="IPR031155">
    <property type="entry name" value="DUR"/>
</dbReference>